<evidence type="ECO:0000256" key="6">
    <source>
        <dbReference type="RuleBase" id="RU361259"/>
    </source>
</evidence>
<dbReference type="PANTHER" id="PTHR43197">
    <property type="entry name" value="UTP--GLUCOSE-1-PHOSPHATE URIDYLYLTRANSFERASE"/>
    <property type="match status" value="1"/>
</dbReference>
<accession>A0A2H0NCH9</accession>
<comment type="catalytic activity">
    <reaction evidence="5 6">
        <text>alpha-D-glucose 1-phosphate + UTP + H(+) = UDP-alpha-D-glucose + diphosphate</text>
        <dbReference type="Rhea" id="RHEA:19889"/>
        <dbReference type="ChEBI" id="CHEBI:15378"/>
        <dbReference type="ChEBI" id="CHEBI:33019"/>
        <dbReference type="ChEBI" id="CHEBI:46398"/>
        <dbReference type="ChEBI" id="CHEBI:58601"/>
        <dbReference type="ChEBI" id="CHEBI:58885"/>
        <dbReference type="EC" id="2.7.7.9"/>
    </reaction>
</comment>
<evidence type="ECO:0000313" key="8">
    <source>
        <dbReference type="EMBL" id="PIR06601.1"/>
    </source>
</evidence>
<dbReference type="EC" id="2.7.7.9" evidence="2 6"/>
<comment type="similarity">
    <text evidence="1 6">Belongs to the UDPGP type 2 family.</text>
</comment>
<reference evidence="8 9" key="1">
    <citation type="submission" date="2017-09" db="EMBL/GenBank/DDBJ databases">
        <title>Depth-based differentiation of microbial function through sediment-hosted aquifers and enrichment of novel symbionts in the deep terrestrial subsurface.</title>
        <authorList>
            <person name="Probst A.J."/>
            <person name="Ladd B."/>
            <person name="Jarett J.K."/>
            <person name="Geller-Mcgrath D.E."/>
            <person name="Sieber C.M."/>
            <person name="Emerson J.B."/>
            <person name="Anantharaman K."/>
            <person name="Thomas B.C."/>
            <person name="Malmstrom R."/>
            <person name="Stieglmeier M."/>
            <person name="Klingl A."/>
            <person name="Woyke T."/>
            <person name="Ryan C.M."/>
            <person name="Banfield J.F."/>
        </authorList>
    </citation>
    <scope>NUCLEOTIDE SEQUENCE [LARGE SCALE GENOMIC DNA]</scope>
    <source>
        <strain evidence="8">CG11_big_fil_rev_8_21_14_0_20_36_20</strain>
    </source>
</reference>
<keyword evidence="3 6" id="KW-0808">Transferase</keyword>
<gene>
    <name evidence="8" type="primary">galU</name>
    <name evidence="8" type="ORF">COV55_03700</name>
</gene>
<dbReference type="SUPFAM" id="SSF53448">
    <property type="entry name" value="Nucleotide-diphospho-sugar transferases"/>
    <property type="match status" value="1"/>
</dbReference>
<evidence type="ECO:0000256" key="3">
    <source>
        <dbReference type="ARBA" id="ARBA00022679"/>
    </source>
</evidence>
<dbReference type="Gene3D" id="3.90.550.10">
    <property type="entry name" value="Spore Coat Polysaccharide Biosynthesis Protein SpsA, Chain A"/>
    <property type="match status" value="1"/>
</dbReference>
<dbReference type="Proteomes" id="UP000230564">
    <property type="component" value="Unassembled WGS sequence"/>
</dbReference>
<dbReference type="InterPro" id="IPR005835">
    <property type="entry name" value="NTP_transferase_dom"/>
</dbReference>
<dbReference type="AlphaFoldDB" id="A0A2H0NCH9"/>
<feature type="domain" description="Nucleotidyl transferase" evidence="7">
    <location>
        <begin position="6"/>
        <end position="265"/>
    </location>
</feature>
<keyword evidence="4 6" id="KW-0548">Nucleotidyltransferase</keyword>
<dbReference type="CDD" id="cd02541">
    <property type="entry name" value="UGPase_prokaryotic"/>
    <property type="match status" value="1"/>
</dbReference>
<dbReference type="PANTHER" id="PTHR43197:SF1">
    <property type="entry name" value="UTP--GLUCOSE-1-PHOSPHATE URIDYLYLTRANSFERASE"/>
    <property type="match status" value="1"/>
</dbReference>
<dbReference type="GO" id="GO:0003983">
    <property type="term" value="F:UTP:glucose-1-phosphate uridylyltransferase activity"/>
    <property type="evidence" value="ECO:0007669"/>
    <property type="project" value="UniProtKB-EC"/>
</dbReference>
<dbReference type="InterPro" id="IPR005771">
    <property type="entry name" value="GalU_uridylyltTrfase_bac/arc"/>
</dbReference>
<evidence type="ECO:0000259" key="7">
    <source>
        <dbReference type="Pfam" id="PF00483"/>
    </source>
</evidence>
<proteinExistence type="inferred from homology"/>
<evidence type="ECO:0000256" key="2">
    <source>
        <dbReference type="ARBA" id="ARBA00012415"/>
    </source>
</evidence>
<dbReference type="InterPro" id="IPR029044">
    <property type="entry name" value="Nucleotide-diphossugar_trans"/>
</dbReference>
<comment type="caution">
    <text evidence="8">The sequence shown here is derived from an EMBL/GenBank/DDBJ whole genome shotgun (WGS) entry which is preliminary data.</text>
</comment>
<organism evidence="8 9">
    <name type="scientific">Candidatus Komeilibacteria bacterium CG11_big_fil_rev_8_21_14_0_20_36_20</name>
    <dbReference type="NCBI Taxonomy" id="1974477"/>
    <lineage>
        <taxon>Bacteria</taxon>
        <taxon>Candidatus Komeiliibacteriota</taxon>
    </lineage>
</organism>
<evidence type="ECO:0000313" key="9">
    <source>
        <dbReference type="Proteomes" id="UP000230564"/>
    </source>
</evidence>
<evidence type="ECO:0000256" key="4">
    <source>
        <dbReference type="ARBA" id="ARBA00022695"/>
    </source>
</evidence>
<evidence type="ECO:0000256" key="5">
    <source>
        <dbReference type="ARBA" id="ARBA00048128"/>
    </source>
</evidence>
<evidence type="ECO:0000256" key="1">
    <source>
        <dbReference type="ARBA" id="ARBA00006890"/>
    </source>
</evidence>
<dbReference type="GO" id="GO:0006011">
    <property type="term" value="P:UDP-alpha-D-glucose metabolic process"/>
    <property type="evidence" value="ECO:0007669"/>
    <property type="project" value="InterPro"/>
</dbReference>
<dbReference type="EMBL" id="PCWQ01000012">
    <property type="protein sequence ID" value="PIR06601.1"/>
    <property type="molecule type" value="Genomic_DNA"/>
</dbReference>
<name>A0A2H0NCH9_9BACT</name>
<dbReference type="Pfam" id="PF00483">
    <property type="entry name" value="NTP_transferase"/>
    <property type="match status" value="1"/>
</dbReference>
<dbReference type="NCBIfam" id="TIGR01099">
    <property type="entry name" value="galU"/>
    <property type="match status" value="1"/>
</dbReference>
<sequence length="286" mass="32054">MKKIRKAVIPVAGLGTRFLPATKAQPKEMLPLVDKPIIQYIVEEAVAAGIEQIIFVTSSTKRAIEDHFDRSFELEYRLRQKDKEKELSDLLKISDMANFVYIRQKTPRGLGHAIYTARQVVGNEPFAVLLGDDIIDAKVPAIKQLMNVYNKYGDIVVGVTKVPKKETGKYGIVDPLPISERVVEIKRIVEKPQPAKAPSNLAVTGRYILTPEIFDILANLKPGAGNEIQLTDAMAKHIKKRAGYASIYQGTYYDCGNKIEFIKAIINLALKRKEFNGALKKYLKNI</sequence>
<protein>
    <recommendedName>
        <fullName evidence="2 6">UTP--glucose-1-phosphate uridylyltransferase</fullName>
        <ecNumber evidence="2 6">2.7.7.9</ecNumber>
    </recommendedName>
    <alternativeName>
        <fullName evidence="6">UDP-glucose pyrophosphorylase</fullName>
    </alternativeName>
</protein>